<keyword evidence="3" id="KW-1185">Reference proteome</keyword>
<name>A0A5A7PJY3_STRAF</name>
<evidence type="ECO:0000313" key="2">
    <source>
        <dbReference type="EMBL" id="GER33163.1"/>
    </source>
</evidence>
<dbReference type="OrthoDB" id="1908108at2759"/>
<protein>
    <submittedName>
        <fullName evidence="2">PLATZ transcription factor family protein</fullName>
    </submittedName>
</protein>
<organism evidence="2 3">
    <name type="scientific">Striga asiatica</name>
    <name type="common">Asiatic witchweed</name>
    <name type="synonym">Buchnera asiatica</name>
    <dbReference type="NCBI Taxonomy" id="4170"/>
    <lineage>
        <taxon>Eukaryota</taxon>
        <taxon>Viridiplantae</taxon>
        <taxon>Streptophyta</taxon>
        <taxon>Embryophyta</taxon>
        <taxon>Tracheophyta</taxon>
        <taxon>Spermatophyta</taxon>
        <taxon>Magnoliopsida</taxon>
        <taxon>eudicotyledons</taxon>
        <taxon>Gunneridae</taxon>
        <taxon>Pentapetalae</taxon>
        <taxon>asterids</taxon>
        <taxon>lamiids</taxon>
        <taxon>Lamiales</taxon>
        <taxon>Orobanchaceae</taxon>
        <taxon>Buchnereae</taxon>
        <taxon>Striga</taxon>
    </lineage>
</organism>
<feature type="compositionally biased region" description="Polar residues" evidence="1">
    <location>
        <begin position="205"/>
        <end position="215"/>
    </location>
</feature>
<dbReference type="Pfam" id="PF04640">
    <property type="entry name" value="PLATZ"/>
    <property type="match status" value="1"/>
</dbReference>
<evidence type="ECO:0000256" key="1">
    <source>
        <dbReference type="SAM" id="MobiDB-lite"/>
    </source>
</evidence>
<dbReference type="PANTHER" id="PTHR31065">
    <property type="entry name" value="PLATZ TRANSCRIPTION FACTOR FAMILY PROTEIN"/>
    <property type="match status" value="1"/>
</dbReference>
<dbReference type="PANTHER" id="PTHR31065:SF46">
    <property type="entry name" value="PLATZ TRANSCRIPTION FACTOR FAMILY PROTEIN-RELATED"/>
    <property type="match status" value="1"/>
</dbReference>
<reference evidence="3" key="1">
    <citation type="journal article" date="2019" name="Curr. Biol.">
        <title>Genome Sequence of Striga asiatica Provides Insight into the Evolution of Plant Parasitism.</title>
        <authorList>
            <person name="Yoshida S."/>
            <person name="Kim S."/>
            <person name="Wafula E.K."/>
            <person name="Tanskanen J."/>
            <person name="Kim Y.M."/>
            <person name="Honaas L."/>
            <person name="Yang Z."/>
            <person name="Spallek T."/>
            <person name="Conn C.E."/>
            <person name="Ichihashi Y."/>
            <person name="Cheong K."/>
            <person name="Cui S."/>
            <person name="Der J.P."/>
            <person name="Gundlach H."/>
            <person name="Jiao Y."/>
            <person name="Hori C."/>
            <person name="Ishida J.K."/>
            <person name="Kasahara H."/>
            <person name="Kiba T."/>
            <person name="Kim M.S."/>
            <person name="Koo N."/>
            <person name="Laohavisit A."/>
            <person name="Lee Y.H."/>
            <person name="Lumba S."/>
            <person name="McCourt P."/>
            <person name="Mortimer J.C."/>
            <person name="Mutuku J.M."/>
            <person name="Nomura T."/>
            <person name="Sasaki-Sekimoto Y."/>
            <person name="Seto Y."/>
            <person name="Wang Y."/>
            <person name="Wakatake T."/>
            <person name="Sakakibara H."/>
            <person name="Demura T."/>
            <person name="Yamaguchi S."/>
            <person name="Yoneyama K."/>
            <person name="Manabe R.I."/>
            <person name="Nelson D.C."/>
            <person name="Schulman A.H."/>
            <person name="Timko M.P."/>
            <person name="dePamphilis C.W."/>
            <person name="Choi D."/>
            <person name="Shirasu K."/>
        </authorList>
    </citation>
    <scope>NUCLEOTIDE SEQUENCE [LARGE SCALE GENOMIC DNA]</scope>
    <source>
        <strain evidence="3">cv. UVA1</strain>
    </source>
</reference>
<feature type="region of interest" description="Disordered" evidence="1">
    <location>
        <begin position="200"/>
        <end position="222"/>
    </location>
</feature>
<dbReference type="Proteomes" id="UP000325081">
    <property type="component" value="Unassembled WGS sequence"/>
</dbReference>
<dbReference type="EMBL" id="BKCP01004683">
    <property type="protein sequence ID" value="GER33163.1"/>
    <property type="molecule type" value="Genomic_DNA"/>
</dbReference>
<dbReference type="AlphaFoldDB" id="A0A5A7PJY3"/>
<comment type="caution">
    <text evidence="2">The sequence shown here is derived from an EMBL/GenBank/DDBJ whole genome shotgun (WGS) entry which is preliminary data.</text>
</comment>
<gene>
    <name evidence="2" type="ORF">STAS_09279</name>
</gene>
<dbReference type="InterPro" id="IPR006734">
    <property type="entry name" value="PLATZ"/>
</dbReference>
<proteinExistence type="predicted"/>
<accession>A0A5A7PJY3</accession>
<evidence type="ECO:0000313" key="3">
    <source>
        <dbReference type="Proteomes" id="UP000325081"/>
    </source>
</evidence>
<sequence length="244" mass="27939">MMMMRMMSEAADNEMKKVVAPPAWLRGLMSENFFACCGAHQSFRSKNEKNIYCLICCLSFCHHCLASHHPSHPLIQVRRYLYQDVIRLDDLEKFIDCSFIQPYTINGAKVIFLNERAQSRGSCKGSSGNPCSTCHRFLQNSFHFCSLSCKVYHMLYQGEELSSITWRFDESDFSISQLDGLRADVSSDDTPNSIFEDPLEYGGSNFETGSSGSRTMQKDSYNRRRFMMSLSSRRKSTPQRSPLS</sequence>